<evidence type="ECO:0000256" key="1">
    <source>
        <dbReference type="SAM" id="Coils"/>
    </source>
</evidence>
<proteinExistence type="predicted"/>
<name>A0ABU9SSS8_9ALTE</name>
<keyword evidence="2" id="KW-0732">Signal</keyword>
<accession>A0ABU9SSS8</accession>
<evidence type="ECO:0000313" key="3">
    <source>
        <dbReference type="EMBL" id="MEM5496917.1"/>
    </source>
</evidence>
<sequence>MNMSKRIFALSTVLVAMWTSPVLADTDKQDLTGELEIMSSILQTALKQDNQRGSLSIRDIGYTYLQNQGVVFKLDLNRYGSRQVFFIDGHPSVPVAPLAPNVFDMQDLDIDIHMDEDEIEDAVEDAMERAKYLSRESSSKLRSLGEKLREFSREQREYERRSRDLEFEKSNSNSERRANIDEQLGELNAELKKLQIKRTEVERYKTKIETERQAQLQQQKEAAEQERNRFLANFEQNLGQVLCRYGAGLNALDDKEHVNFVLSHFASSTSNSNQDRVYVFKHSDIQACVKDKINHETLLNNSQVYAF</sequence>
<keyword evidence="1" id="KW-0175">Coiled coil</keyword>
<gene>
    <name evidence="3" type="ORF">WNY77_05880</name>
</gene>
<evidence type="ECO:0000313" key="4">
    <source>
        <dbReference type="Proteomes" id="UP001461163"/>
    </source>
</evidence>
<protein>
    <submittedName>
        <fullName evidence="3">Uncharacterized protein</fullName>
    </submittedName>
</protein>
<feature type="signal peptide" evidence="2">
    <location>
        <begin position="1"/>
        <end position="24"/>
    </location>
</feature>
<keyword evidence="4" id="KW-1185">Reference proteome</keyword>
<organism evidence="3 4">
    <name type="scientific">Paraglaciecola mesophila</name>
    <dbReference type="NCBI Taxonomy" id="197222"/>
    <lineage>
        <taxon>Bacteria</taxon>
        <taxon>Pseudomonadati</taxon>
        <taxon>Pseudomonadota</taxon>
        <taxon>Gammaproteobacteria</taxon>
        <taxon>Alteromonadales</taxon>
        <taxon>Alteromonadaceae</taxon>
        <taxon>Paraglaciecola</taxon>
    </lineage>
</organism>
<dbReference type="Proteomes" id="UP001461163">
    <property type="component" value="Unassembled WGS sequence"/>
</dbReference>
<feature type="chain" id="PRO_5047142729" evidence="2">
    <location>
        <begin position="25"/>
        <end position="307"/>
    </location>
</feature>
<dbReference type="EMBL" id="JBBMQS010000003">
    <property type="protein sequence ID" value="MEM5496917.1"/>
    <property type="molecule type" value="Genomic_DNA"/>
</dbReference>
<comment type="caution">
    <text evidence="3">The sequence shown here is derived from an EMBL/GenBank/DDBJ whole genome shotgun (WGS) entry which is preliminary data.</text>
</comment>
<evidence type="ECO:0000256" key="2">
    <source>
        <dbReference type="SAM" id="SignalP"/>
    </source>
</evidence>
<dbReference type="RefSeq" id="WP_342881173.1">
    <property type="nucleotide sequence ID" value="NZ_JBBMQS010000003.1"/>
</dbReference>
<reference evidence="3 4" key="1">
    <citation type="submission" date="2024-03" db="EMBL/GenBank/DDBJ databases">
        <title>Community enrichment and isolation of bacterial strains for fucoidan degradation.</title>
        <authorList>
            <person name="Sichert A."/>
        </authorList>
    </citation>
    <scope>NUCLEOTIDE SEQUENCE [LARGE SCALE GENOMIC DNA]</scope>
    <source>
        <strain evidence="3 4">AS12</strain>
    </source>
</reference>
<feature type="coiled-coil region" evidence="1">
    <location>
        <begin position="116"/>
        <end position="233"/>
    </location>
</feature>